<organism evidence="10 11">
    <name type="scientific">Natranaerobius thermophilus (strain ATCC BAA-1301 / DSM 18059 / JW/NM-WN-LF)</name>
    <dbReference type="NCBI Taxonomy" id="457570"/>
    <lineage>
        <taxon>Bacteria</taxon>
        <taxon>Bacillati</taxon>
        <taxon>Bacillota</taxon>
        <taxon>Clostridia</taxon>
        <taxon>Natranaerobiales</taxon>
        <taxon>Natranaerobiaceae</taxon>
        <taxon>Natranaerobius</taxon>
    </lineage>
</organism>
<evidence type="ECO:0000313" key="10">
    <source>
        <dbReference type="EMBL" id="ACB83653.1"/>
    </source>
</evidence>
<keyword evidence="11" id="KW-1185">Reference proteome</keyword>
<feature type="active site" description="Charge relay system" evidence="9">
    <location>
        <position position="199"/>
    </location>
</feature>
<dbReference type="NCBIfam" id="TIGR02069">
    <property type="entry name" value="cyanophycinase"/>
    <property type="match status" value="1"/>
</dbReference>
<dbReference type="Proteomes" id="UP000001683">
    <property type="component" value="Chromosome"/>
</dbReference>
<evidence type="ECO:0000256" key="5">
    <source>
        <dbReference type="ARBA" id="ARBA00015719"/>
    </source>
</evidence>
<dbReference type="HOGENOM" id="CLU_053928_0_0_9"/>
<dbReference type="STRING" id="457570.Nther_0054"/>
<dbReference type="EC" id="3.4.15.6" evidence="4"/>
<comment type="similarity">
    <text evidence="3">Belongs to the peptidase S51 family.</text>
</comment>
<dbReference type="CDD" id="cd03145">
    <property type="entry name" value="GAT1_cyanophycinase"/>
    <property type="match status" value="1"/>
</dbReference>
<evidence type="ECO:0000256" key="3">
    <source>
        <dbReference type="ARBA" id="ARBA00006534"/>
    </source>
</evidence>
<evidence type="ECO:0000256" key="4">
    <source>
        <dbReference type="ARBA" id="ARBA00013115"/>
    </source>
</evidence>
<evidence type="ECO:0000256" key="7">
    <source>
        <dbReference type="ARBA" id="ARBA00022801"/>
    </source>
</evidence>
<dbReference type="KEGG" id="nth:Nther_0054"/>
<sequence length="269" mass="28825">MSREHGKLIIIGGNEDKNNDCEILKSFIEMAGKDKAKLAVIPTATKEGQVTGETYQDLFYSLGAESVEILYVNSRRDANKTEVMEKLQNSTGVFFTGGDQLRITSLLGGTRIDWLLHEIYSQGVIISGTSAGAAAITDTMIMEGIDESAPAKNSVALAHGLGFLKGAVVDQHFAERGRIGRLLSAVAQNPVVTGMGIDENTAIVVDKDDQIEILGTGTVTIIDGKEIEETNISQEDDNSPLALTNVTVDILSPGSRFDLKKRNLSLQGG</sequence>
<dbReference type="InParanoid" id="B2A3M7"/>
<dbReference type="PANTHER" id="PTHR36175">
    <property type="entry name" value="CYANOPHYCINASE"/>
    <property type="match status" value="1"/>
</dbReference>
<evidence type="ECO:0000313" key="11">
    <source>
        <dbReference type="Proteomes" id="UP000001683"/>
    </source>
</evidence>
<dbReference type="InterPro" id="IPR005320">
    <property type="entry name" value="Peptidase_S51"/>
</dbReference>
<keyword evidence="7" id="KW-0378">Hydrolase</keyword>
<keyword evidence="8" id="KW-0720">Serine protease</keyword>
<proteinExistence type="inferred from homology"/>
<dbReference type="AlphaFoldDB" id="B2A3M7"/>
<dbReference type="eggNOG" id="COG4242">
    <property type="taxonomic scope" value="Bacteria"/>
</dbReference>
<dbReference type="GO" id="GO:0006508">
    <property type="term" value="P:proteolysis"/>
    <property type="evidence" value="ECO:0007669"/>
    <property type="project" value="UniProtKB-KW"/>
</dbReference>
<dbReference type="MEROPS" id="S51.003"/>
<keyword evidence="6" id="KW-0645">Protease</keyword>
<dbReference type="Gene3D" id="3.40.50.880">
    <property type="match status" value="1"/>
</dbReference>
<dbReference type="InterPro" id="IPR029062">
    <property type="entry name" value="Class_I_gatase-like"/>
</dbReference>
<dbReference type="EMBL" id="CP001034">
    <property type="protein sequence ID" value="ACB83653.1"/>
    <property type="molecule type" value="Genomic_DNA"/>
</dbReference>
<dbReference type="PIRSF" id="PIRSF032067">
    <property type="entry name" value="Cyanophycinase"/>
    <property type="match status" value="1"/>
</dbReference>
<protein>
    <recommendedName>
        <fullName evidence="5">Cyanophycinase</fullName>
        <ecNumber evidence="4">3.4.15.6</ecNumber>
    </recommendedName>
</protein>
<dbReference type="FunCoup" id="B2A3M7">
    <property type="interactions" value="7"/>
</dbReference>
<dbReference type="Pfam" id="PF03575">
    <property type="entry name" value="Peptidase_S51"/>
    <property type="match status" value="1"/>
</dbReference>
<dbReference type="RefSeq" id="WP_012446544.1">
    <property type="nucleotide sequence ID" value="NC_010718.1"/>
</dbReference>
<comment type="function">
    <text evidence="2">Exopeptidase that catalyzes the hydrolytic cleavage of multi-L-arginyl-poly-L-aspartic acid (cyanophycin; a water-insoluble reserve polymer) into aspartate-arginine dipeptides.</text>
</comment>
<dbReference type="InterPro" id="IPR011811">
    <property type="entry name" value="Peptidase_S51_cyanophycinase"/>
</dbReference>
<feature type="active site" description="Charge relay system" evidence="9">
    <location>
        <position position="172"/>
    </location>
</feature>
<reference evidence="10 11" key="2">
    <citation type="journal article" date="2011" name="J. Bacteriol.">
        <title>Complete genome sequence of the anaerobic, halophilic alkalithermophile Natranaerobius thermophilus JW/NM-WN-LF.</title>
        <authorList>
            <person name="Zhao B."/>
            <person name="Mesbah N.M."/>
            <person name="Dalin E."/>
            <person name="Goodwin L."/>
            <person name="Nolan M."/>
            <person name="Pitluck S."/>
            <person name="Chertkov O."/>
            <person name="Brettin T.S."/>
            <person name="Han J."/>
            <person name="Larimer F.W."/>
            <person name="Land M.L."/>
            <person name="Hauser L."/>
            <person name="Kyrpides N."/>
            <person name="Wiegel J."/>
        </authorList>
    </citation>
    <scope>NUCLEOTIDE SEQUENCE [LARGE SCALE GENOMIC DNA]</scope>
    <source>
        <strain evidence="11">ATCC BAA-1301 / DSM 18059 / JW/NM-WN-LF</strain>
    </source>
</reference>
<feature type="active site" description="Charge relay system" evidence="9">
    <location>
        <position position="130"/>
    </location>
</feature>
<dbReference type="SUPFAM" id="SSF52317">
    <property type="entry name" value="Class I glutamine amidotransferase-like"/>
    <property type="match status" value="1"/>
</dbReference>
<name>B2A3M7_NATTJ</name>
<evidence type="ECO:0000256" key="6">
    <source>
        <dbReference type="ARBA" id="ARBA00022670"/>
    </source>
</evidence>
<dbReference type="GO" id="GO:0008236">
    <property type="term" value="F:serine-type peptidase activity"/>
    <property type="evidence" value="ECO:0007669"/>
    <property type="project" value="UniProtKB-KW"/>
</dbReference>
<gene>
    <name evidence="10" type="ordered locus">Nther_0054</name>
</gene>
<evidence type="ECO:0000256" key="2">
    <source>
        <dbReference type="ARBA" id="ARBA00002039"/>
    </source>
</evidence>
<reference evidence="10 11" key="1">
    <citation type="submission" date="2008-04" db="EMBL/GenBank/DDBJ databases">
        <title>Complete sequence of chromosome of Natranaerobius thermophilus JW/NM-WN-LF.</title>
        <authorList>
            <consortium name="US DOE Joint Genome Institute"/>
            <person name="Copeland A."/>
            <person name="Lucas S."/>
            <person name="Lapidus A."/>
            <person name="Glavina del Rio T."/>
            <person name="Dalin E."/>
            <person name="Tice H."/>
            <person name="Bruce D."/>
            <person name="Goodwin L."/>
            <person name="Pitluck S."/>
            <person name="Chertkov O."/>
            <person name="Brettin T."/>
            <person name="Detter J.C."/>
            <person name="Han C."/>
            <person name="Kuske C.R."/>
            <person name="Schmutz J."/>
            <person name="Larimer F."/>
            <person name="Land M."/>
            <person name="Hauser L."/>
            <person name="Kyrpides N."/>
            <person name="Lykidis A."/>
            <person name="Mesbah N.M."/>
            <person name="Wiegel J."/>
        </authorList>
    </citation>
    <scope>NUCLEOTIDE SEQUENCE [LARGE SCALE GENOMIC DNA]</scope>
    <source>
        <strain evidence="11">ATCC BAA-1301 / DSM 18059 / JW/NM-WN-LF</strain>
    </source>
</reference>
<accession>B2A3M7</accession>
<dbReference type="PANTHER" id="PTHR36175:SF1">
    <property type="entry name" value="CYANOPHYCINASE"/>
    <property type="match status" value="1"/>
</dbReference>
<dbReference type="GO" id="GO:0008241">
    <property type="term" value="F:peptidyl-dipeptidase activity"/>
    <property type="evidence" value="ECO:0007669"/>
    <property type="project" value="UniProtKB-EC"/>
</dbReference>
<dbReference type="OrthoDB" id="9799980at2"/>
<comment type="catalytic activity">
    <reaction evidence="1">
        <text>[L-4-(L-arginin-2-N-yl)aspartate](n) + H2O = [L-4-(L-arginin-2-N-yl)aspartate](n-1) + L-4-(L-arginin-2-N-yl)aspartate</text>
        <dbReference type="Rhea" id="RHEA:12845"/>
        <dbReference type="Rhea" id="RHEA-COMP:13728"/>
        <dbReference type="Rhea" id="RHEA-COMP:13734"/>
        <dbReference type="ChEBI" id="CHEBI:15377"/>
        <dbReference type="ChEBI" id="CHEBI:137986"/>
        <dbReference type="ChEBI" id="CHEBI:137991"/>
        <dbReference type="EC" id="3.4.15.6"/>
    </reaction>
</comment>
<evidence type="ECO:0000256" key="8">
    <source>
        <dbReference type="ARBA" id="ARBA00022825"/>
    </source>
</evidence>
<evidence type="ECO:0000256" key="1">
    <source>
        <dbReference type="ARBA" id="ARBA00001092"/>
    </source>
</evidence>
<evidence type="ECO:0000256" key="9">
    <source>
        <dbReference type="PIRSR" id="PIRSR032067-1"/>
    </source>
</evidence>